<dbReference type="KEGG" id="bbae:FRD01_21120"/>
<dbReference type="Proteomes" id="UP000321595">
    <property type="component" value="Chromosome"/>
</dbReference>
<feature type="region of interest" description="Disordered" evidence="1">
    <location>
        <begin position="138"/>
        <end position="157"/>
    </location>
</feature>
<evidence type="ECO:0008006" key="5">
    <source>
        <dbReference type="Google" id="ProtNLM"/>
    </source>
</evidence>
<dbReference type="PANTHER" id="PTHR34475:SF1">
    <property type="entry name" value="CYTOSKELETON PROTEIN RODZ"/>
    <property type="match status" value="1"/>
</dbReference>
<dbReference type="InterPro" id="IPR050400">
    <property type="entry name" value="Bact_Cytoskel_RodZ"/>
</dbReference>
<dbReference type="InterPro" id="IPR001387">
    <property type="entry name" value="Cro/C1-type_HTH"/>
</dbReference>
<keyword evidence="2" id="KW-1133">Transmembrane helix</keyword>
<dbReference type="RefSeq" id="WP_146962926.1">
    <property type="nucleotide sequence ID" value="NZ_CP042467.1"/>
</dbReference>
<evidence type="ECO:0000313" key="3">
    <source>
        <dbReference type="EMBL" id="QED29693.1"/>
    </source>
</evidence>
<accession>A0A5B8Y027</accession>
<feature type="compositionally biased region" description="Acidic residues" evidence="1">
    <location>
        <begin position="148"/>
        <end position="157"/>
    </location>
</feature>
<protein>
    <recommendedName>
        <fullName evidence="5">Helix-turn-helix domain-containing protein</fullName>
    </recommendedName>
</protein>
<evidence type="ECO:0000256" key="2">
    <source>
        <dbReference type="SAM" id="Phobius"/>
    </source>
</evidence>
<dbReference type="Gene3D" id="1.10.260.40">
    <property type="entry name" value="lambda repressor-like DNA-binding domains"/>
    <property type="match status" value="1"/>
</dbReference>
<proteinExistence type="predicted"/>
<dbReference type="Pfam" id="PF13413">
    <property type="entry name" value="HTH_25"/>
    <property type="match status" value="1"/>
</dbReference>
<dbReference type="SUPFAM" id="SSF47413">
    <property type="entry name" value="lambda repressor-like DNA-binding domains"/>
    <property type="match status" value="1"/>
</dbReference>
<reference evidence="3 4" key="1">
    <citation type="submission" date="2019-08" db="EMBL/GenBank/DDBJ databases">
        <authorList>
            <person name="Liang Q."/>
        </authorList>
    </citation>
    <scope>NUCLEOTIDE SEQUENCE [LARGE SCALE GENOMIC DNA]</scope>
    <source>
        <strain evidence="3 4">V1718</strain>
    </source>
</reference>
<keyword evidence="2" id="KW-0472">Membrane</keyword>
<gene>
    <name evidence="3" type="ORF">FRD01_21120</name>
</gene>
<name>A0A5B8Y027_9DELT</name>
<evidence type="ECO:0000256" key="1">
    <source>
        <dbReference type="SAM" id="MobiDB-lite"/>
    </source>
</evidence>
<dbReference type="GO" id="GO:0003677">
    <property type="term" value="F:DNA binding"/>
    <property type="evidence" value="ECO:0007669"/>
    <property type="project" value="InterPro"/>
</dbReference>
<feature type="transmembrane region" description="Helical" evidence="2">
    <location>
        <begin position="112"/>
        <end position="131"/>
    </location>
</feature>
<organism evidence="3 4">
    <name type="scientific">Microvenator marinus</name>
    <dbReference type="NCBI Taxonomy" id="2600177"/>
    <lineage>
        <taxon>Bacteria</taxon>
        <taxon>Deltaproteobacteria</taxon>
        <taxon>Bradymonadales</taxon>
        <taxon>Microvenatoraceae</taxon>
        <taxon>Microvenator</taxon>
    </lineage>
</organism>
<dbReference type="PANTHER" id="PTHR34475">
    <property type="match status" value="1"/>
</dbReference>
<dbReference type="InterPro" id="IPR010982">
    <property type="entry name" value="Lambda_DNA-bd_dom_sf"/>
</dbReference>
<evidence type="ECO:0000313" key="4">
    <source>
        <dbReference type="Proteomes" id="UP000321595"/>
    </source>
</evidence>
<keyword evidence="2" id="KW-0812">Transmembrane</keyword>
<dbReference type="EMBL" id="CP042467">
    <property type="protein sequence ID" value="QED29693.1"/>
    <property type="molecule type" value="Genomic_DNA"/>
</dbReference>
<dbReference type="OrthoDB" id="9797543at2"/>
<sequence>MKSPGTQLREARKSRGLSIAEAASLTRIPKTLLENLEADSVDEFQADVFLFGHIRNYAREVGLDGDALVRQFERRNASSASSSSLPKLPAEPTRTPAKRSKRPVSRPQVKPTHMFAIVLVLAGLGIFASLLSSGRATAKDPAQFPEAQESEWELEQDAQDTRWLLEQPEGE</sequence>
<dbReference type="AlphaFoldDB" id="A0A5B8Y027"/>
<dbReference type="CDD" id="cd00093">
    <property type="entry name" value="HTH_XRE"/>
    <property type="match status" value="1"/>
</dbReference>
<feature type="region of interest" description="Disordered" evidence="1">
    <location>
        <begin position="75"/>
        <end position="108"/>
    </location>
</feature>
<keyword evidence="4" id="KW-1185">Reference proteome</keyword>